<keyword evidence="2" id="KW-0235">DNA replication</keyword>
<evidence type="ECO:0000256" key="1">
    <source>
        <dbReference type="ARBA" id="ARBA00008010"/>
    </source>
</evidence>
<evidence type="ECO:0000313" key="8">
    <source>
        <dbReference type="Proteomes" id="UP001603857"/>
    </source>
</evidence>
<comment type="similarity">
    <text evidence="1">Belongs to the MCM family.</text>
</comment>
<dbReference type="GO" id="GO:0006260">
    <property type="term" value="P:DNA replication"/>
    <property type="evidence" value="ECO:0007669"/>
    <property type="project" value="UniProtKB-KW"/>
</dbReference>
<evidence type="ECO:0000256" key="2">
    <source>
        <dbReference type="ARBA" id="ARBA00022705"/>
    </source>
</evidence>
<organism evidence="7 8">
    <name type="scientific">Flemingia macrophylla</name>
    <dbReference type="NCBI Taxonomy" id="520843"/>
    <lineage>
        <taxon>Eukaryota</taxon>
        <taxon>Viridiplantae</taxon>
        <taxon>Streptophyta</taxon>
        <taxon>Embryophyta</taxon>
        <taxon>Tracheophyta</taxon>
        <taxon>Spermatophyta</taxon>
        <taxon>Magnoliopsida</taxon>
        <taxon>eudicotyledons</taxon>
        <taxon>Gunneridae</taxon>
        <taxon>Pentapetalae</taxon>
        <taxon>rosids</taxon>
        <taxon>fabids</taxon>
        <taxon>Fabales</taxon>
        <taxon>Fabaceae</taxon>
        <taxon>Papilionoideae</taxon>
        <taxon>50 kb inversion clade</taxon>
        <taxon>NPAAA clade</taxon>
        <taxon>indigoferoid/millettioid clade</taxon>
        <taxon>Phaseoleae</taxon>
        <taxon>Flemingia</taxon>
    </lineage>
</organism>
<dbReference type="GO" id="GO:0003678">
    <property type="term" value="F:DNA helicase activity"/>
    <property type="evidence" value="ECO:0007669"/>
    <property type="project" value="UniProtKB-EC"/>
</dbReference>
<dbReference type="PANTHER" id="PTHR11630">
    <property type="entry name" value="DNA REPLICATION LICENSING FACTOR MCM FAMILY MEMBER"/>
    <property type="match status" value="1"/>
</dbReference>
<proteinExistence type="inferred from homology"/>
<evidence type="ECO:0000259" key="6">
    <source>
        <dbReference type="Pfam" id="PF00493"/>
    </source>
</evidence>
<dbReference type="AlphaFoldDB" id="A0ABD1M3I4"/>
<dbReference type="InterPro" id="IPR012340">
    <property type="entry name" value="NA-bd_OB-fold"/>
</dbReference>
<dbReference type="Gene3D" id="3.40.50.300">
    <property type="entry name" value="P-loop containing nucleotide triphosphate hydrolases"/>
    <property type="match status" value="1"/>
</dbReference>
<reference evidence="7 8" key="1">
    <citation type="submission" date="2024-08" db="EMBL/GenBank/DDBJ databases">
        <title>Insights into the chromosomal genome structure of Flemingia macrophylla.</title>
        <authorList>
            <person name="Ding Y."/>
            <person name="Zhao Y."/>
            <person name="Bi W."/>
            <person name="Wu M."/>
            <person name="Zhao G."/>
            <person name="Gong Y."/>
            <person name="Li W."/>
            <person name="Zhang P."/>
        </authorList>
    </citation>
    <scope>NUCLEOTIDE SEQUENCE [LARGE SCALE GENOMIC DNA]</scope>
    <source>
        <strain evidence="7">DYQJB</strain>
        <tissue evidence="7">Leaf</tissue>
    </source>
</reference>
<dbReference type="Gene3D" id="2.40.50.140">
    <property type="entry name" value="Nucleic acid-binding proteins"/>
    <property type="match status" value="1"/>
</dbReference>
<keyword evidence="3" id="KW-0547">Nucleotide-binding</keyword>
<feature type="domain" description="MCM C-terminal AAA(+) ATPase" evidence="6">
    <location>
        <begin position="97"/>
        <end position="134"/>
    </location>
</feature>
<accession>A0ABD1M3I4</accession>
<protein>
    <recommendedName>
        <fullName evidence="6">MCM C-terminal AAA(+) ATPase domain-containing protein</fullName>
    </recommendedName>
</protein>
<evidence type="ECO:0000256" key="4">
    <source>
        <dbReference type="ARBA" id="ARBA00022840"/>
    </source>
</evidence>
<evidence type="ECO:0000313" key="7">
    <source>
        <dbReference type="EMBL" id="KAL2330326.1"/>
    </source>
</evidence>
<name>A0ABD1M3I4_9FABA</name>
<dbReference type="InterPro" id="IPR031327">
    <property type="entry name" value="MCM"/>
</dbReference>
<dbReference type="EMBL" id="JBGMDY010000006">
    <property type="protein sequence ID" value="KAL2330326.1"/>
    <property type="molecule type" value="Genomic_DNA"/>
</dbReference>
<dbReference type="PANTHER" id="PTHR11630:SF66">
    <property type="entry name" value="DNA REPLICATION LICENSING FACTOR MCM4"/>
    <property type="match status" value="1"/>
</dbReference>
<gene>
    <name evidence="7" type="ORF">Fmac_017907</name>
</gene>
<dbReference type="Proteomes" id="UP001603857">
    <property type="component" value="Unassembled WGS sequence"/>
</dbReference>
<evidence type="ECO:0000256" key="3">
    <source>
        <dbReference type="ARBA" id="ARBA00022741"/>
    </source>
</evidence>
<dbReference type="Pfam" id="PF00493">
    <property type="entry name" value="MCM"/>
    <property type="match status" value="1"/>
</dbReference>
<sequence length="155" mass="17676">MFHCFNCRSLSQNLNPQLGPGSGAPRVGAEAQVTGIYRAMSVRVGPNRRTVKSLFKTYIDCLHIKKTDKSRMLVEDAMDVDDSGKNSQEVIFNEERVAQLKELSKRPDIYEILTKSLAPNIWEQDDVKKGLLCKVRYLSNYAFIDYLSNFLRVLV</sequence>
<dbReference type="InterPro" id="IPR001208">
    <property type="entry name" value="MCM_dom"/>
</dbReference>
<dbReference type="GO" id="GO:0005524">
    <property type="term" value="F:ATP binding"/>
    <property type="evidence" value="ECO:0007669"/>
    <property type="project" value="UniProtKB-KW"/>
</dbReference>
<comment type="caution">
    <text evidence="7">The sequence shown here is derived from an EMBL/GenBank/DDBJ whole genome shotgun (WGS) entry which is preliminary data.</text>
</comment>
<keyword evidence="8" id="KW-1185">Reference proteome</keyword>
<keyword evidence="4" id="KW-0067">ATP-binding</keyword>
<comment type="catalytic activity">
    <reaction evidence="5">
        <text>ATP + H2O = ADP + phosphate + H(+)</text>
        <dbReference type="Rhea" id="RHEA:13065"/>
        <dbReference type="ChEBI" id="CHEBI:15377"/>
        <dbReference type="ChEBI" id="CHEBI:15378"/>
        <dbReference type="ChEBI" id="CHEBI:30616"/>
        <dbReference type="ChEBI" id="CHEBI:43474"/>
        <dbReference type="ChEBI" id="CHEBI:456216"/>
        <dbReference type="EC" id="3.6.4.12"/>
    </reaction>
</comment>
<evidence type="ECO:0000256" key="5">
    <source>
        <dbReference type="ARBA" id="ARBA00047995"/>
    </source>
</evidence>
<dbReference type="InterPro" id="IPR027417">
    <property type="entry name" value="P-loop_NTPase"/>
</dbReference>